<name>A0A7X4WC40_9GAMM</name>
<dbReference type="InterPro" id="IPR007016">
    <property type="entry name" value="O-antigen_ligase-rel_domated"/>
</dbReference>
<dbReference type="Pfam" id="PF15864">
    <property type="entry name" value="PglL_A"/>
    <property type="match status" value="1"/>
</dbReference>
<dbReference type="PANTHER" id="PTHR37422">
    <property type="entry name" value="TEICHURONIC ACID BIOSYNTHESIS PROTEIN TUAE"/>
    <property type="match status" value="1"/>
</dbReference>
<dbReference type="InterPro" id="IPR051533">
    <property type="entry name" value="WaaL-like"/>
</dbReference>
<evidence type="ECO:0000256" key="2">
    <source>
        <dbReference type="ARBA" id="ARBA00022692"/>
    </source>
</evidence>
<dbReference type="AlphaFoldDB" id="A0A7X4WC40"/>
<feature type="domain" description="Virulence factor membrane-bound polymerase C-terminal" evidence="6">
    <location>
        <begin position="387"/>
        <end position="567"/>
    </location>
</feature>
<keyword evidence="4" id="KW-0472">Membrane</keyword>
<comment type="subcellular location">
    <subcellularLocation>
        <location evidence="1">Membrane</location>
        <topology evidence="1">Multi-pass membrane protein</topology>
    </subcellularLocation>
</comment>
<dbReference type="Proteomes" id="UP000465712">
    <property type="component" value="Unassembled WGS sequence"/>
</dbReference>
<dbReference type="GO" id="GO:0016020">
    <property type="term" value="C:membrane"/>
    <property type="evidence" value="ECO:0007669"/>
    <property type="project" value="UniProtKB-SubCell"/>
</dbReference>
<evidence type="ECO:0000259" key="5">
    <source>
        <dbReference type="Pfam" id="PF04932"/>
    </source>
</evidence>
<gene>
    <name evidence="8" type="ORF">CAG72_07855</name>
</gene>
<feature type="domain" description="O-antigen ligase-related" evidence="5">
    <location>
        <begin position="226"/>
        <end position="365"/>
    </location>
</feature>
<sequence length="595" mass="67301">MTVIQLRGTRLAAATISKPLTRPFILALTFLFLLSMHYFQHNQGGAGLELPFNVSSWIPFSFAIAIGLLEISRQKILRYSRLTLVLLCCCIILSVPMLFPEARPEAAINRIITLWAGWLFFVALQQFAFSQAQRQQILWLILKAVWLQAALAWYQFLWISPENSIGYNTDINRPYGIFQQPNVMASFLATGLILSAYLLARQPMVQGRWTLSHLGLQLTPVAVIPMLFVLSSRTGWIASVVGILLILPYLMQFAARVQWRMWLMMVVMGLSVTWNLTSSLNWSPQPGRVSLESARAVIYPQALDMFLHAPVTGVGYGNFEPAYLMQTAQAHQADPDTPHGLPGLDHPHNELLFWASEGGILPALALLIAAAAVLAKIRRAPANTQLALVALLFPITLHTQLEYPFYHSLIHWIIFVFLIYWVDALSAKYFKQTLRFYKPFRISAMLLPVVVSLFMATTLYSGAMLTRFESSTPPDLTALDKVNNTWAWRNRFEWDLYQTQLKMGIQHNNPELLTGFIHWATHKAKELPRPILYQFLITAHQALANTYQAEQVRQEARYLFPGVDFSDDALPQLYKPETVTASPQIAQAEAQADKG</sequence>
<dbReference type="PANTHER" id="PTHR37422:SF21">
    <property type="entry name" value="EXOQ-LIKE PROTEIN"/>
    <property type="match status" value="1"/>
</dbReference>
<evidence type="ECO:0000256" key="3">
    <source>
        <dbReference type="ARBA" id="ARBA00022989"/>
    </source>
</evidence>
<evidence type="ECO:0000256" key="1">
    <source>
        <dbReference type="ARBA" id="ARBA00004141"/>
    </source>
</evidence>
<protein>
    <submittedName>
        <fullName evidence="8">Ligase</fullName>
    </submittedName>
</protein>
<organism evidence="8 9">
    <name type="scientific">Photobacterium halotolerans</name>
    <dbReference type="NCBI Taxonomy" id="265726"/>
    <lineage>
        <taxon>Bacteria</taxon>
        <taxon>Pseudomonadati</taxon>
        <taxon>Pseudomonadota</taxon>
        <taxon>Gammaproteobacteria</taxon>
        <taxon>Vibrionales</taxon>
        <taxon>Vibrionaceae</taxon>
        <taxon>Photobacterium</taxon>
    </lineage>
</organism>
<evidence type="ECO:0000259" key="6">
    <source>
        <dbReference type="Pfam" id="PF11846"/>
    </source>
</evidence>
<dbReference type="InterPro" id="IPR031726">
    <property type="entry name" value="PglL_A"/>
</dbReference>
<evidence type="ECO:0000313" key="9">
    <source>
        <dbReference type="Proteomes" id="UP000465712"/>
    </source>
</evidence>
<reference evidence="8 9" key="1">
    <citation type="submission" date="2017-05" db="EMBL/GenBank/DDBJ databases">
        <title>High clonality and local adaptation shapes Vibrionaceae linages within an endangered oasis.</title>
        <authorList>
            <person name="Vazquez-Rosas-Landa M."/>
        </authorList>
    </citation>
    <scope>NUCLEOTIDE SEQUENCE [LARGE SCALE GENOMIC DNA]</scope>
    <source>
        <strain evidence="8 9">P46_P4S1P180</strain>
    </source>
</reference>
<accession>A0A7X4WC40</accession>
<evidence type="ECO:0000259" key="7">
    <source>
        <dbReference type="Pfam" id="PF15864"/>
    </source>
</evidence>
<keyword evidence="2" id="KW-0812">Transmembrane</keyword>
<dbReference type="RefSeq" id="WP_161444038.1">
    <property type="nucleotide sequence ID" value="NZ_WXWU01000094.1"/>
</dbReference>
<evidence type="ECO:0000313" key="8">
    <source>
        <dbReference type="EMBL" id="NAW65130.1"/>
    </source>
</evidence>
<feature type="domain" description="Protein glycosylation ligase" evidence="7">
    <location>
        <begin position="174"/>
        <end position="199"/>
    </location>
</feature>
<dbReference type="Pfam" id="PF11846">
    <property type="entry name" value="Wzy_C_2"/>
    <property type="match status" value="1"/>
</dbReference>
<evidence type="ECO:0000256" key="4">
    <source>
        <dbReference type="ARBA" id="ARBA00023136"/>
    </source>
</evidence>
<dbReference type="Pfam" id="PF04932">
    <property type="entry name" value="Wzy_C"/>
    <property type="match status" value="1"/>
</dbReference>
<keyword evidence="3" id="KW-1133">Transmembrane helix</keyword>
<dbReference type="EMBL" id="WXWW01000119">
    <property type="protein sequence ID" value="NAW65130.1"/>
    <property type="molecule type" value="Genomic_DNA"/>
</dbReference>
<dbReference type="OrthoDB" id="5596698at2"/>
<comment type="caution">
    <text evidence="8">The sequence shown here is derived from an EMBL/GenBank/DDBJ whole genome shotgun (WGS) entry which is preliminary data.</text>
</comment>
<proteinExistence type="predicted"/>
<keyword evidence="8" id="KW-0436">Ligase</keyword>
<dbReference type="InterPro" id="IPR021797">
    <property type="entry name" value="Wzy_C_2"/>
</dbReference>
<dbReference type="GO" id="GO:0016874">
    <property type="term" value="F:ligase activity"/>
    <property type="evidence" value="ECO:0007669"/>
    <property type="project" value="UniProtKB-KW"/>
</dbReference>